<keyword evidence="5" id="KW-1185">Reference proteome</keyword>
<feature type="region of interest" description="Disordered" evidence="1">
    <location>
        <begin position="80"/>
        <end position="99"/>
    </location>
</feature>
<evidence type="ECO:0000313" key="5">
    <source>
        <dbReference type="Proteomes" id="UP001162891"/>
    </source>
</evidence>
<organism evidence="4 5">
    <name type="scientific">Anaeromyxobacter oryzae</name>
    <dbReference type="NCBI Taxonomy" id="2918170"/>
    <lineage>
        <taxon>Bacteria</taxon>
        <taxon>Pseudomonadati</taxon>
        <taxon>Myxococcota</taxon>
        <taxon>Myxococcia</taxon>
        <taxon>Myxococcales</taxon>
        <taxon>Cystobacterineae</taxon>
        <taxon>Anaeromyxobacteraceae</taxon>
        <taxon>Anaeromyxobacter</taxon>
    </lineage>
</organism>
<feature type="region of interest" description="Disordered" evidence="1">
    <location>
        <begin position="20"/>
        <end position="39"/>
    </location>
</feature>
<dbReference type="RefSeq" id="WP_248354587.1">
    <property type="nucleotide sequence ID" value="NZ_AP025591.1"/>
</dbReference>
<name>A0ABM7X1H7_9BACT</name>
<gene>
    <name evidence="4" type="ORF">AMOR_46010</name>
</gene>
<keyword evidence="2" id="KW-0732">Signal</keyword>
<evidence type="ECO:0000313" key="4">
    <source>
        <dbReference type="EMBL" id="BDG05605.1"/>
    </source>
</evidence>
<evidence type="ECO:0000256" key="1">
    <source>
        <dbReference type="SAM" id="MobiDB-lite"/>
    </source>
</evidence>
<sequence length="181" mass="18072">MKKRLLVATLALTGAVPSFAQQPAQAPPPPAAQPAAPAQKSLSQQWGLYVYPSKGQTKDVQDKDEYDCYQWAKQQSGIDPLAPATAAPAQPAEAPKGGAVKGAAKGAAAGAAIGAVAGDAGKGAAIGATAGGVKGVAGKKKQQEAAAKEATAATQQQAQQTTATFNKAFGVCLEGRGYSVK</sequence>
<evidence type="ECO:0000259" key="3">
    <source>
        <dbReference type="Pfam" id="PF13436"/>
    </source>
</evidence>
<dbReference type="Proteomes" id="UP001162891">
    <property type="component" value="Chromosome"/>
</dbReference>
<evidence type="ECO:0000256" key="2">
    <source>
        <dbReference type="SAM" id="SignalP"/>
    </source>
</evidence>
<dbReference type="InterPro" id="IPR025693">
    <property type="entry name" value="Gly-zipper_OmpA-like_dom"/>
</dbReference>
<feature type="signal peptide" evidence="2">
    <location>
        <begin position="1"/>
        <end position="20"/>
    </location>
</feature>
<proteinExistence type="predicted"/>
<protein>
    <recommendedName>
        <fullName evidence="3">Glycine-zipper-containing OmpA-like membrane domain-containing protein</fullName>
    </recommendedName>
</protein>
<accession>A0ABM7X1H7</accession>
<reference evidence="5" key="1">
    <citation type="journal article" date="2022" name="Int. J. Syst. Evol. Microbiol.">
        <title>Anaeromyxobacter oryzae sp. nov., Anaeromyxobacter diazotrophicus sp. nov. and Anaeromyxobacter paludicola sp. nov., isolated from paddy soils.</title>
        <authorList>
            <person name="Itoh H."/>
            <person name="Xu Z."/>
            <person name="Mise K."/>
            <person name="Masuda Y."/>
            <person name="Ushijima N."/>
            <person name="Hayakawa C."/>
            <person name="Shiratori Y."/>
            <person name="Senoo K."/>
        </authorList>
    </citation>
    <scope>NUCLEOTIDE SEQUENCE [LARGE SCALE GENOMIC DNA]</scope>
    <source>
        <strain evidence="5">Red232</strain>
    </source>
</reference>
<dbReference type="Pfam" id="PF13436">
    <property type="entry name" value="Gly-zipper_OmpA"/>
    <property type="match status" value="1"/>
</dbReference>
<feature type="chain" id="PRO_5046529786" description="Glycine-zipper-containing OmpA-like membrane domain-containing protein" evidence="2">
    <location>
        <begin position="21"/>
        <end position="181"/>
    </location>
</feature>
<dbReference type="EMBL" id="AP025591">
    <property type="protein sequence ID" value="BDG05605.1"/>
    <property type="molecule type" value="Genomic_DNA"/>
</dbReference>
<feature type="domain" description="Glycine-zipper-containing OmpA-like membrane" evidence="3">
    <location>
        <begin position="98"/>
        <end position="137"/>
    </location>
</feature>